<dbReference type="Proteomes" id="UP001596549">
    <property type="component" value="Unassembled WGS sequence"/>
</dbReference>
<keyword evidence="1" id="KW-0812">Transmembrane</keyword>
<evidence type="ECO:0000313" key="3">
    <source>
        <dbReference type="Proteomes" id="UP001596549"/>
    </source>
</evidence>
<keyword evidence="3" id="KW-1185">Reference proteome</keyword>
<evidence type="ECO:0008006" key="4">
    <source>
        <dbReference type="Google" id="ProtNLM"/>
    </source>
</evidence>
<organism evidence="2 3">
    <name type="scientific">Fictibacillus iocasae</name>
    <dbReference type="NCBI Taxonomy" id="2715437"/>
    <lineage>
        <taxon>Bacteria</taxon>
        <taxon>Bacillati</taxon>
        <taxon>Bacillota</taxon>
        <taxon>Bacilli</taxon>
        <taxon>Bacillales</taxon>
        <taxon>Fictibacillaceae</taxon>
        <taxon>Fictibacillus</taxon>
    </lineage>
</organism>
<feature type="transmembrane region" description="Helical" evidence="1">
    <location>
        <begin position="194"/>
        <end position="213"/>
    </location>
</feature>
<keyword evidence="1" id="KW-1133">Transmembrane helix</keyword>
<evidence type="ECO:0000313" key="2">
    <source>
        <dbReference type="EMBL" id="MFC7371732.1"/>
    </source>
</evidence>
<evidence type="ECO:0000256" key="1">
    <source>
        <dbReference type="SAM" id="Phobius"/>
    </source>
</evidence>
<feature type="transmembrane region" description="Helical" evidence="1">
    <location>
        <begin position="113"/>
        <end position="130"/>
    </location>
</feature>
<gene>
    <name evidence="2" type="ORF">ACFQPF_08590</name>
</gene>
<name>A0ABW2NM72_9BACL</name>
<reference evidence="3" key="1">
    <citation type="journal article" date="2019" name="Int. J. Syst. Evol. Microbiol.">
        <title>The Global Catalogue of Microorganisms (GCM) 10K type strain sequencing project: providing services to taxonomists for standard genome sequencing and annotation.</title>
        <authorList>
            <consortium name="The Broad Institute Genomics Platform"/>
            <consortium name="The Broad Institute Genome Sequencing Center for Infectious Disease"/>
            <person name="Wu L."/>
            <person name="Ma J."/>
        </authorList>
    </citation>
    <scope>NUCLEOTIDE SEQUENCE [LARGE SCALE GENOMIC DNA]</scope>
    <source>
        <strain evidence="3">NBRC 106396</strain>
    </source>
</reference>
<comment type="caution">
    <text evidence="2">The sequence shown here is derived from an EMBL/GenBank/DDBJ whole genome shotgun (WGS) entry which is preliminary data.</text>
</comment>
<sequence length="222" mass="25226">MEQIRFFPALMRPGTYFGRYKETEEKNGLWWRILVLLCASGLIHALVYYSTFDVQKKLNFVKAARLKSAEEDVIAYLLSLAGGVWGIVLPVITVVCVSAVFYPFFRDIGIKRLFFIFSILYTIVLLNDLIELPFQLITGEENAASPAGLGFIGVALFKDGFLARLFDFINIFYVWGFAAVYGALRQYSYKKRHYILSVTALLFVLWALLVSLLEAVKAGQLF</sequence>
<accession>A0ABW2NM72</accession>
<feature type="transmembrane region" description="Helical" evidence="1">
    <location>
        <begin position="29"/>
        <end position="49"/>
    </location>
</feature>
<dbReference type="EMBL" id="JBHTCP010000014">
    <property type="protein sequence ID" value="MFC7371732.1"/>
    <property type="molecule type" value="Genomic_DNA"/>
</dbReference>
<proteinExistence type="predicted"/>
<keyword evidence="1" id="KW-0472">Membrane</keyword>
<dbReference type="RefSeq" id="WP_379748601.1">
    <property type="nucleotide sequence ID" value="NZ_JBHTCP010000014.1"/>
</dbReference>
<protein>
    <recommendedName>
        <fullName evidence="4">Yip1 domain-containing protein</fullName>
    </recommendedName>
</protein>
<feature type="transmembrane region" description="Helical" evidence="1">
    <location>
        <begin position="73"/>
        <end position="101"/>
    </location>
</feature>
<feature type="transmembrane region" description="Helical" evidence="1">
    <location>
        <begin position="161"/>
        <end position="182"/>
    </location>
</feature>